<protein>
    <submittedName>
        <fullName evidence="2">GIY-YIG nuclease family protein</fullName>
    </submittedName>
</protein>
<dbReference type="Gene3D" id="3.40.1440.10">
    <property type="entry name" value="GIY-YIG endonuclease"/>
    <property type="match status" value="1"/>
</dbReference>
<accession>A0AAW7K2G1</accession>
<organism evidence="2 3">
    <name type="scientific">Collinsella ihumii</name>
    <dbReference type="NCBI Taxonomy" id="1720204"/>
    <lineage>
        <taxon>Bacteria</taxon>
        <taxon>Bacillati</taxon>
        <taxon>Actinomycetota</taxon>
        <taxon>Coriobacteriia</taxon>
        <taxon>Coriobacteriales</taxon>
        <taxon>Coriobacteriaceae</taxon>
        <taxon>Collinsella</taxon>
    </lineage>
</organism>
<reference evidence="2" key="1">
    <citation type="submission" date="2023-06" db="EMBL/GenBank/DDBJ databases">
        <authorList>
            <person name="Zeman M."/>
            <person name="Kubasova T."/>
            <person name="Jahodarova E."/>
            <person name="Nykrynova M."/>
            <person name="Rychlik I."/>
        </authorList>
    </citation>
    <scope>NUCLEOTIDE SEQUENCE</scope>
    <source>
        <strain evidence="2">15_COKtk</strain>
    </source>
</reference>
<sequence length="284" mass="32945">MGIPLNSVLNLSEEQIKNSKIELNTKTGTTQVPFIDMWLERSEEERRTGAPCVTCYWGWFGNKRNFHEGQWVFSFIRLGDGNDWLFASAAKVLAVPKGRQADVEILTEYAPLFGRLIINLYKGNKFSRYTFNLSKYLDDATVKEILPVMYSGDEFRGYDQVHLPFAKLDRIFRREIMPSFHDALESVTGVYCLTDTKTGKLYIGSATGEGGVAARWGSYLDSKHGGNKKLRELYKREGAEYFRKYFEFTLLEYFGMSYDPIKVLKREQWWKDCLDTREHGYNDN</sequence>
<dbReference type="RefSeq" id="WP_289826925.1">
    <property type="nucleotide sequence ID" value="NZ_JAUEIR010000004.1"/>
</dbReference>
<dbReference type="EMBL" id="JAUEIR010000004">
    <property type="protein sequence ID" value="MDN0069021.1"/>
    <property type="molecule type" value="Genomic_DNA"/>
</dbReference>
<evidence type="ECO:0000259" key="1">
    <source>
        <dbReference type="PROSITE" id="PS50164"/>
    </source>
</evidence>
<comment type="caution">
    <text evidence="2">The sequence shown here is derived from an EMBL/GenBank/DDBJ whole genome shotgun (WGS) entry which is preliminary data.</text>
</comment>
<evidence type="ECO:0000313" key="2">
    <source>
        <dbReference type="EMBL" id="MDN0069021.1"/>
    </source>
</evidence>
<feature type="domain" description="GIY-YIG" evidence="1">
    <location>
        <begin position="186"/>
        <end position="283"/>
    </location>
</feature>
<dbReference type="Proteomes" id="UP001168505">
    <property type="component" value="Unassembled WGS sequence"/>
</dbReference>
<gene>
    <name evidence="2" type="ORF">QVN40_04805</name>
</gene>
<dbReference type="InterPro" id="IPR035901">
    <property type="entry name" value="GIY-YIG_endonuc_sf"/>
</dbReference>
<dbReference type="SUPFAM" id="SSF82771">
    <property type="entry name" value="GIY-YIG endonuclease"/>
    <property type="match status" value="1"/>
</dbReference>
<evidence type="ECO:0000313" key="3">
    <source>
        <dbReference type="Proteomes" id="UP001168505"/>
    </source>
</evidence>
<dbReference type="CDD" id="cd10446">
    <property type="entry name" value="GIY-YIG_unchar_1"/>
    <property type="match status" value="1"/>
</dbReference>
<reference evidence="2" key="2">
    <citation type="submission" date="2023-08" db="EMBL/GenBank/DDBJ databases">
        <title>Identification and characterization of horizontal gene transfer across gut microbiota members of farm animals based on homology search.</title>
        <authorList>
            <person name="Schwarzerova J."/>
            <person name="Nykrynova M."/>
            <person name="Jureckova K."/>
            <person name="Cejkova D."/>
            <person name="Rychlik I."/>
        </authorList>
    </citation>
    <scope>NUCLEOTIDE SEQUENCE</scope>
    <source>
        <strain evidence="2">15_COKtk</strain>
    </source>
</reference>
<dbReference type="InterPro" id="IPR000305">
    <property type="entry name" value="GIY-YIG_endonuc"/>
</dbReference>
<dbReference type="AlphaFoldDB" id="A0AAW7K2G1"/>
<name>A0AAW7K2G1_9ACTN</name>
<proteinExistence type="predicted"/>
<dbReference type="PROSITE" id="PS50164">
    <property type="entry name" value="GIY_YIG"/>
    <property type="match status" value="1"/>
</dbReference>